<protein>
    <submittedName>
        <fullName evidence="1">Uncharacterized protein</fullName>
    </submittedName>
</protein>
<dbReference type="EMBL" id="CM042028">
    <property type="protein sequence ID" value="KAI3798647.1"/>
    <property type="molecule type" value="Genomic_DNA"/>
</dbReference>
<evidence type="ECO:0000313" key="1">
    <source>
        <dbReference type="EMBL" id="KAI3798647.1"/>
    </source>
</evidence>
<name>A0ACB9HST5_9ASTR</name>
<sequence length="76" mass="9212">MWLRHPRKDQNSTISQARRKAKDLRRPLRMSLRNKPSSRFAIYFAYSLDDFDINMWKKKKLRSRSVREETGKVGEQ</sequence>
<gene>
    <name evidence="1" type="ORF">L1987_33925</name>
</gene>
<keyword evidence="2" id="KW-1185">Reference proteome</keyword>
<comment type="caution">
    <text evidence="1">The sequence shown here is derived from an EMBL/GenBank/DDBJ whole genome shotgun (WGS) entry which is preliminary data.</text>
</comment>
<reference evidence="2" key="1">
    <citation type="journal article" date="2022" name="Mol. Ecol. Resour.">
        <title>The genomes of chicory, endive, great burdock and yacon provide insights into Asteraceae palaeo-polyploidization history and plant inulin production.</title>
        <authorList>
            <person name="Fan W."/>
            <person name="Wang S."/>
            <person name="Wang H."/>
            <person name="Wang A."/>
            <person name="Jiang F."/>
            <person name="Liu H."/>
            <person name="Zhao H."/>
            <person name="Xu D."/>
            <person name="Zhang Y."/>
        </authorList>
    </citation>
    <scope>NUCLEOTIDE SEQUENCE [LARGE SCALE GENOMIC DNA]</scope>
    <source>
        <strain evidence="2">cv. Yunnan</strain>
    </source>
</reference>
<dbReference type="Proteomes" id="UP001056120">
    <property type="component" value="Linkage Group LG11"/>
</dbReference>
<proteinExistence type="predicted"/>
<evidence type="ECO:0000313" key="2">
    <source>
        <dbReference type="Proteomes" id="UP001056120"/>
    </source>
</evidence>
<accession>A0ACB9HST5</accession>
<organism evidence="1 2">
    <name type="scientific">Smallanthus sonchifolius</name>
    <dbReference type="NCBI Taxonomy" id="185202"/>
    <lineage>
        <taxon>Eukaryota</taxon>
        <taxon>Viridiplantae</taxon>
        <taxon>Streptophyta</taxon>
        <taxon>Embryophyta</taxon>
        <taxon>Tracheophyta</taxon>
        <taxon>Spermatophyta</taxon>
        <taxon>Magnoliopsida</taxon>
        <taxon>eudicotyledons</taxon>
        <taxon>Gunneridae</taxon>
        <taxon>Pentapetalae</taxon>
        <taxon>asterids</taxon>
        <taxon>campanulids</taxon>
        <taxon>Asterales</taxon>
        <taxon>Asteraceae</taxon>
        <taxon>Asteroideae</taxon>
        <taxon>Heliantheae alliance</taxon>
        <taxon>Millerieae</taxon>
        <taxon>Smallanthus</taxon>
    </lineage>
</organism>
<reference evidence="1 2" key="2">
    <citation type="journal article" date="2022" name="Mol. Ecol. Resour.">
        <title>The genomes of chicory, endive, great burdock and yacon provide insights into Asteraceae paleo-polyploidization history and plant inulin production.</title>
        <authorList>
            <person name="Fan W."/>
            <person name="Wang S."/>
            <person name="Wang H."/>
            <person name="Wang A."/>
            <person name="Jiang F."/>
            <person name="Liu H."/>
            <person name="Zhao H."/>
            <person name="Xu D."/>
            <person name="Zhang Y."/>
        </authorList>
    </citation>
    <scope>NUCLEOTIDE SEQUENCE [LARGE SCALE GENOMIC DNA]</scope>
    <source>
        <strain evidence="2">cv. Yunnan</strain>
        <tissue evidence="1">Leaves</tissue>
    </source>
</reference>